<reference evidence="2 3" key="1">
    <citation type="submission" date="2019-02" db="EMBL/GenBank/DDBJ databases">
        <title>Deep-cultivation of Planctomycetes and their phenomic and genomic characterization uncovers novel biology.</title>
        <authorList>
            <person name="Wiegand S."/>
            <person name="Jogler M."/>
            <person name="Boedeker C."/>
            <person name="Pinto D."/>
            <person name="Vollmers J."/>
            <person name="Rivas-Marin E."/>
            <person name="Kohn T."/>
            <person name="Peeters S.H."/>
            <person name="Heuer A."/>
            <person name="Rast P."/>
            <person name="Oberbeckmann S."/>
            <person name="Bunk B."/>
            <person name="Jeske O."/>
            <person name="Meyerdierks A."/>
            <person name="Storesund J.E."/>
            <person name="Kallscheuer N."/>
            <person name="Luecker S."/>
            <person name="Lage O.M."/>
            <person name="Pohl T."/>
            <person name="Merkel B.J."/>
            <person name="Hornburger P."/>
            <person name="Mueller R.-W."/>
            <person name="Bruemmer F."/>
            <person name="Labrenz M."/>
            <person name="Spormann A.M."/>
            <person name="Op den Camp H."/>
            <person name="Overmann J."/>
            <person name="Amann R."/>
            <person name="Jetten M.S.M."/>
            <person name="Mascher T."/>
            <person name="Medema M.H."/>
            <person name="Devos D.P."/>
            <person name="Kaster A.-K."/>
            <person name="Ovreas L."/>
            <person name="Rohde M."/>
            <person name="Galperin M.Y."/>
            <person name="Jogler C."/>
        </authorList>
    </citation>
    <scope>NUCLEOTIDE SEQUENCE [LARGE SCALE GENOMIC DNA]</scope>
    <source>
        <strain evidence="2 3">TBK1r</strain>
    </source>
</reference>
<dbReference type="Proteomes" id="UP000318081">
    <property type="component" value="Chromosome"/>
</dbReference>
<evidence type="ECO:0000313" key="3">
    <source>
        <dbReference type="Proteomes" id="UP000318081"/>
    </source>
</evidence>
<protein>
    <submittedName>
        <fullName evidence="2">Uncharacterized protein</fullName>
    </submittedName>
</protein>
<keyword evidence="1" id="KW-1133">Transmembrane helix</keyword>
<name>A0ABX5XP16_9BACT</name>
<organism evidence="2 3">
    <name type="scientific">Stieleria magnilauensis</name>
    <dbReference type="NCBI Taxonomy" id="2527963"/>
    <lineage>
        <taxon>Bacteria</taxon>
        <taxon>Pseudomonadati</taxon>
        <taxon>Planctomycetota</taxon>
        <taxon>Planctomycetia</taxon>
        <taxon>Pirellulales</taxon>
        <taxon>Pirellulaceae</taxon>
        <taxon>Stieleria</taxon>
    </lineage>
</organism>
<feature type="transmembrane region" description="Helical" evidence="1">
    <location>
        <begin position="30"/>
        <end position="57"/>
    </location>
</feature>
<dbReference type="EMBL" id="CP036432">
    <property type="protein sequence ID" value="QDV83402.1"/>
    <property type="molecule type" value="Genomic_DNA"/>
</dbReference>
<evidence type="ECO:0000313" key="2">
    <source>
        <dbReference type="EMBL" id="QDV83402.1"/>
    </source>
</evidence>
<dbReference type="RefSeq" id="WP_145210196.1">
    <property type="nucleotide sequence ID" value="NZ_CP036432.1"/>
</dbReference>
<gene>
    <name evidence="2" type="ORF">TBK1r_23420</name>
</gene>
<accession>A0ABX5XP16</accession>
<keyword evidence="3" id="KW-1185">Reference proteome</keyword>
<evidence type="ECO:0000256" key="1">
    <source>
        <dbReference type="SAM" id="Phobius"/>
    </source>
</evidence>
<keyword evidence="1" id="KW-0472">Membrane</keyword>
<sequence>MNHQTPTASNPTPYATPMAVDAASKPRRNWILIALLVILLGPIALMVGIVFLLAIVATLGGQVDHEQASIPAEATLVSSRSTGVAASGPGHSDILPTAFQFQGQTFSLKSSTENESTGTLHEYIPEGETLERWSKLISICEHPIDAEPSAMAYSTADSLLQMNPKAPYAIWHSGDGSTSGIDFAIWQGDIAEFNVFIYTRSQNGTGIVSHQYAERAYADQVQPFLEGLPQRRGGLIEQATSFRFPSLIGKP</sequence>
<proteinExistence type="predicted"/>
<keyword evidence="1" id="KW-0812">Transmembrane</keyword>